<dbReference type="GO" id="GO:0005524">
    <property type="term" value="F:ATP binding"/>
    <property type="evidence" value="ECO:0007669"/>
    <property type="project" value="UniProtKB-UniRule"/>
</dbReference>
<evidence type="ECO:0000256" key="1">
    <source>
        <dbReference type="ARBA" id="ARBA00009427"/>
    </source>
</evidence>
<accession>A0A6B3L6L6</accession>
<protein>
    <recommendedName>
        <fullName evidence="8">Cytidylate kinase</fullName>
        <shortName evidence="8">CK</shortName>
        <ecNumber evidence="8">2.7.4.25</ecNumber>
    </recommendedName>
    <alternativeName>
        <fullName evidence="8">Cytidine monophosphate kinase</fullName>
        <shortName evidence="8">CMP kinase</shortName>
    </alternativeName>
</protein>
<dbReference type="EMBL" id="CP066776">
    <property type="protein sequence ID" value="QQL46235.1"/>
    <property type="molecule type" value="Genomic_DNA"/>
</dbReference>
<sequence length="219" mass="23420">MNRVISIDGPAASGKSSVAKALAKILGWSFVNSGEFYRATTWAMLDAGVDVDNEVAVAEAAGSLELSAEMVDGISQVTIEGKPVASELMSSPEVNGAVSKVARVPAVRELVVERLRALADAYEVTMEGRDIGSVVFPETPYKFYVDASEEVRQQRRAAQGLTDQIAQRDRADSQRKSAPLTIPQGAVIIDSSEMTIDEVVTEIGDNLENGDFDFGGPRP</sequence>
<evidence type="ECO:0000256" key="4">
    <source>
        <dbReference type="ARBA" id="ARBA00022777"/>
    </source>
</evidence>
<dbReference type="InterPro" id="IPR003136">
    <property type="entry name" value="Cytidylate_kin"/>
</dbReference>
<dbReference type="SUPFAM" id="SSF52540">
    <property type="entry name" value="P-loop containing nucleoside triphosphate hydrolases"/>
    <property type="match status" value="1"/>
</dbReference>
<dbReference type="RefSeq" id="WP_164363017.1">
    <property type="nucleotide sequence ID" value="NZ_CP066776.1"/>
</dbReference>
<dbReference type="AlphaFoldDB" id="A0A6B3L6L6"/>
<dbReference type="Pfam" id="PF02224">
    <property type="entry name" value="Cytidylate_kin"/>
    <property type="match status" value="1"/>
</dbReference>
<keyword evidence="3 8" id="KW-0547">Nucleotide-binding</keyword>
<evidence type="ECO:0000256" key="6">
    <source>
        <dbReference type="ARBA" id="ARBA00047615"/>
    </source>
</evidence>
<gene>
    <name evidence="8 10" type="primary">cmk</name>
    <name evidence="10" type="ORF">G3M56_006535</name>
</gene>
<dbReference type="GO" id="GO:0006220">
    <property type="term" value="P:pyrimidine nucleotide metabolic process"/>
    <property type="evidence" value="ECO:0007669"/>
    <property type="project" value="UniProtKB-UniRule"/>
</dbReference>
<evidence type="ECO:0000256" key="5">
    <source>
        <dbReference type="ARBA" id="ARBA00022840"/>
    </source>
</evidence>
<dbReference type="Gene3D" id="3.40.50.300">
    <property type="entry name" value="P-loop containing nucleotide triphosphate hydrolases"/>
    <property type="match status" value="1"/>
</dbReference>
<dbReference type="InterPro" id="IPR011994">
    <property type="entry name" value="Cytidylate_kinase_dom"/>
</dbReference>
<evidence type="ECO:0000313" key="10">
    <source>
        <dbReference type="EMBL" id="QQL46235.1"/>
    </source>
</evidence>
<dbReference type="Proteomes" id="UP000475117">
    <property type="component" value="Chromosome"/>
</dbReference>
<dbReference type="KEGG" id="soa:G3M56_006535"/>
<evidence type="ECO:0000313" key="11">
    <source>
        <dbReference type="Proteomes" id="UP000475117"/>
    </source>
</evidence>
<comment type="subcellular location">
    <subcellularLocation>
        <location evidence="8">Cytoplasm</location>
    </subcellularLocation>
</comment>
<comment type="similarity">
    <text evidence="1 8">Belongs to the cytidylate kinase family. Type 1 subfamily.</text>
</comment>
<dbReference type="InterPro" id="IPR027417">
    <property type="entry name" value="P-loop_NTPase"/>
</dbReference>
<proteinExistence type="inferred from homology"/>
<keyword evidence="11" id="KW-1185">Reference proteome</keyword>
<keyword evidence="8" id="KW-0963">Cytoplasm</keyword>
<evidence type="ECO:0000256" key="2">
    <source>
        <dbReference type="ARBA" id="ARBA00022679"/>
    </source>
</evidence>
<evidence type="ECO:0000256" key="7">
    <source>
        <dbReference type="ARBA" id="ARBA00048478"/>
    </source>
</evidence>
<keyword evidence="2 8" id="KW-0808">Transferase</keyword>
<dbReference type="CDD" id="cd02020">
    <property type="entry name" value="CMPK"/>
    <property type="match status" value="1"/>
</dbReference>
<evidence type="ECO:0000256" key="3">
    <source>
        <dbReference type="ARBA" id="ARBA00022741"/>
    </source>
</evidence>
<comment type="catalytic activity">
    <reaction evidence="6 8">
        <text>dCMP + ATP = dCDP + ADP</text>
        <dbReference type="Rhea" id="RHEA:25094"/>
        <dbReference type="ChEBI" id="CHEBI:30616"/>
        <dbReference type="ChEBI" id="CHEBI:57566"/>
        <dbReference type="ChEBI" id="CHEBI:58593"/>
        <dbReference type="ChEBI" id="CHEBI:456216"/>
        <dbReference type="EC" id="2.7.4.25"/>
    </reaction>
</comment>
<dbReference type="GO" id="GO:0036431">
    <property type="term" value="F:dCMP kinase activity"/>
    <property type="evidence" value="ECO:0007669"/>
    <property type="project" value="InterPro"/>
</dbReference>
<keyword evidence="5 8" id="KW-0067">ATP-binding</keyword>
<dbReference type="EC" id="2.7.4.25" evidence="8"/>
<organism evidence="10 11">
    <name type="scientific">Sulfuriroseicoccus oceanibius</name>
    <dbReference type="NCBI Taxonomy" id="2707525"/>
    <lineage>
        <taxon>Bacteria</taxon>
        <taxon>Pseudomonadati</taxon>
        <taxon>Verrucomicrobiota</taxon>
        <taxon>Verrucomicrobiia</taxon>
        <taxon>Verrucomicrobiales</taxon>
        <taxon>Verrucomicrobiaceae</taxon>
        <taxon>Sulfuriroseicoccus</taxon>
    </lineage>
</organism>
<comment type="catalytic activity">
    <reaction evidence="7 8">
        <text>CMP + ATP = CDP + ADP</text>
        <dbReference type="Rhea" id="RHEA:11600"/>
        <dbReference type="ChEBI" id="CHEBI:30616"/>
        <dbReference type="ChEBI" id="CHEBI:58069"/>
        <dbReference type="ChEBI" id="CHEBI:60377"/>
        <dbReference type="ChEBI" id="CHEBI:456216"/>
        <dbReference type="EC" id="2.7.4.25"/>
    </reaction>
</comment>
<dbReference type="HAMAP" id="MF_00238">
    <property type="entry name" value="Cytidyl_kinase_type1"/>
    <property type="match status" value="1"/>
</dbReference>
<feature type="binding site" evidence="8">
    <location>
        <begin position="9"/>
        <end position="17"/>
    </location>
    <ligand>
        <name>ATP</name>
        <dbReference type="ChEBI" id="CHEBI:30616"/>
    </ligand>
</feature>
<dbReference type="GO" id="GO:0005737">
    <property type="term" value="C:cytoplasm"/>
    <property type="evidence" value="ECO:0007669"/>
    <property type="project" value="UniProtKB-SubCell"/>
</dbReference>
<keyword evidence="4 8" id="KW-0418">Kinase</keyword>
<evidence type="ECO:0000256" key="8">
    <source>
        <dbReference type="HAMAP-Rule" id="MF_00238"/>
    </source>
</evidence>
<feature type="domain" description="Cytidylate kinase" evidence="9">
    <location>
        <begin position="5"/>
        <end position="205"/>
    </location>
</feature>
<reference evidence="10 11" key="1">
    <citation type="submission" date="2020-12" db="EMBL/GenBank/DDBJ databases">
        <title>Sulforoseuscoccus oceanibium gen. nov., sp. nov., a representative of the phylum Verrucomicrobia with special cytoplasmic membrane, and proposal of Sulforoseuscoccusaceae fam. nov.</title>
        <authorList>
            <person name="Xi F."/>
        </authorList>
    </citation>
    <scope>NUCLEOTIDE SEQUENCE [LARGE SCALE GENOMIC DNA]</scope>
    <source>
        <strain evidence="10 11">T37</strain>
    </source>
</reference>
<name>A0A6B3L6L6_9BACT</name>
<evidence type="ECO:0000259" key="9">
    <source>
        <dbReference type="Pfam" id="PF02224"/>
    </source>
</evidence>
<dbReference type="NCBIfam" id="TIGR00017">
    <property type="entry name" value="cmk"/>
    <property type="match status" value="1"/>
</dbReference>